<proteinExistence type="predicted"/>
<protein>
    <submittedName>
        <fullName evidence="1">Uncharacterized protein</fullName>
    </submittedName>
</protein>
<dbReference type="Proteomes" id="UP000326396">
    <property type="component" value="Linkage Group LG2"/>
</dbReference>
<gene>
    <name evidence="1" type="ORF">E3N88_23415</name>
</gene>
<comment type="caution">
    <text evidence="1">The sequence shown here is derived from an EMBL/GenBank/DDBJ whole genome shotgun (WGS) entry which is preliminary data.</text>
</comment>
<evidence type="ECO:0000313" key="2">
    <source>
        <dbReference type="Proteomes" id="UP000326396"/>
    </source>
</evidence>
<dbReference type="InterPro" id="IPR012442">
    <property type="entry name" value="DUF1645_plant"/>
</dbReference>
<accession>A0A5N6NDG6</accession>
<dbReference type="PANTHER" id="PTHR33095">
    <property type="entry name" value="OS07G0619500 PROTEIN"/>
    <property type="match status" value="1"/>
</dbReference>
<dbReference type="AlphaFoldDB" id="A0A5N6NDG6"/>
<dbReference type="EMBL" id="SZYD01000012">
    <property type="protein sequence ID" value="KAD4585814.1"/>
    <property type="molecule type" value="Genomic_DNA"/>
</dbReference>
<organism evidence="1 2">
    <name type="scientific">Mikania micrantha</name>
    <name type="common">bitter vine</name>
    <dbReference type="NCBI Taxonomy" id="192012"/>
    <lineage>
        <taxon>Eukaryota</taxon>
        <taxon>Viridiplantae</taxon>
        <taxon>Streptophyta</taxon>
        <taxon>Embryophyta</taxon>
        <taxon>Tracheophyta</taxon>
        <taxon>Spermatophyta</taxon>
        <taxon>Magnoliopsida</taxon>
        <taxon>eudicotyledons</taxon>
        <taxon>Gunneridae</taxon>
        <taxon>Pentapetalae</taxon>
        <taxon>asterids</taxon>
        <taxon>campanulids</taxon>
        <taxon>Asterales</taxon>
        <taxon>Asteraceae</taxon>
        <taxon>Asteroideae</taxon>
        <taxon>Heliantheae alliance</taxon>
        <taxon>Eupatorieae</taxon>
        <taxon>Mikania</taxon>
    </lineage>
</organism>
<dbReference type="Pfam" id="PF07816">
    <property type="entry name" value="DUF1645"/>
    <property type="match status" value="1"/>
</dbReference>
<keyword evidence="2" id="KW-1185">Reference proteome</keyword>
<sequence>MDIAPAIDFNFNTSLYDGSYYTCAPSSPTQLTEMYCGFDELLIAGGADRKGSLATVPFAWEEKPGVPKTPDNLFEEHEFSFDVRSDIGSDSVPAEDLFQGGIIKAMNDLHEGNYKIDRERGRERGFSSSRLHARSRRTRSLSPLGVSDYRREQQPTITSAKPLLCPGCSSENVPKRWSFMDLFLFRSASDGRAMDKDPLKKYTPVVRKNDQDFKNSSESGLKTKGRGRISPHELHYNLNRSPLKKKTYLPYKHGILGGLSSMWFHNVLQTLDNGGLTIKVSYCNLISTDDSPLQVESAPRPGGCFCYIWEQENRLVLMERLMQEAIASTTIDPMMLKLDPLQKETFRHNPIRPTSSGEESSLYNDTDGSDTFVESPAQYLHYIAFKYEVSKAGNVDPFMRLGLWIDIKELDTGLAAPSQLDIVSNKQMMQQEQPLHIQL</sequence>
<name>A0A5N6NDG6_9ASTR</name>
<evidence type="ECO:0000313" key="1">
    <source>
        <dbReference type="EMBL" id="KAD4585814.1"/>
    </source>
</evidence>
<dbReference type="PANTHER" id="PTHR33095:SF43">
    <property type="entry name" value="DUF4005 DOMAIN-CONTAINING PROTEIN"/>
    <property type="match status" value="1"/>
</dbReference>
<reference evidence="1 2" key="1">
    <citation type="submission" date="2019-05" db="EMBL/GenBank/DDBJ databases">
        <title>Mikania micrantha, genome provides insights into the molecular mechanism of rapid growth.</title>
        <authorList>
            <person name="Liu B."/>
        </authorList>
    </citation>
    <scope>NUCLEOTIDE SEQUENCE [LARGE SCALE GENOMIC DNA]</scope>
    <source>
        <strain evidence="1">NLD-2019</strain>
        <tissue evidence="1">Leaf</tissue>
    </source>
</reference>
<dbReference type="OrthoDB" id="667051at2759"/>